<dbReference type="AlphaFoldDB" id="A0A327R7Y2"/>
<dbReference type="EMBL" id="QLLO01000013">
    <property type="protein sequence ID" value="RAJ11794.1"/>
    <property type="molecule type" value="Genomic_DNA"/>
</dbReference>
<name>A0A327R7Y2_9FLAO</name>
<reference evidence="2 3" key="1">
    <citation type="submission" date="2018-06" db="EMBL/GenBank/DDBJ databases">
        <title>Genomic Encyclopedia of Archaeal and Bacterial Type Strains, Phase II (KMG-II): from individual species to whole genera.</title>
        <authorList>
            <person name="Goeker M."/>
        </authorList>
    </citation>
    <scope>NUCLEOTIDE SEQUENCE [LARGE SCALE GENOMIC DNA]</scope>
    <source>
        <strain evidence="2 3">DSM 24464</strain>
    </source>
</reference>
<gene>
    <name evidence="2" type="ORF">LY08_02679</name>
</gene>
<feature type="signal peptide" evidence="1">
    <location>
        <begin position="1"/>
        <end position="20"/>
    </location>
</feature>
<feature type="chain" id="PRO_5016416746" description="DUF541 domain-containing protein" evidence="1">
    <location>
        <begin position="21"/>
        <end position="194"/>
    </location>
</feature>
<evidence type="ECO:0008006" key="4">
    <source>
        <dbReference type="Google" id="ProtNLM"/>
    </source>
</evidence>
<evidence type="ECO:0000313" key="2">
    <source>
        <dbReference type="EMBL" id="RAJ11794.1"/>
    </source>
</evidence>
<dbReference type="RefSeq" id="WP_111660915.1">
    <property type="nucleotide sequence ID" value="NZ_QLLO01000013.1"/>
</dbReference>
<sequence>MKLKWYFGALLTALAFFVVSQQQITVPNQEIVLLSSGSQVTTSQTEQAITAIKTQLKRLGIENTQVLEDNGVLKITYYSDIDVESVKRIVLEGELSYVTDKSSDVPQKDNYKFEVFEINTPTESGIGFDGKYSVEVKQEYTRSSQITVSYSAIAENIHQLHQLIQVAQKANTSISISIDKGTFNIPEVRAGPTA</sequence>
<proteinExistence type="predicted"/>
<comment type="caution">
    <text evidence="2">The sequence shown here is derived from an EMBL/GenBank/DDBJ whole genome shotgun (WGS) entry which is preliminary data.</text>
</comment>
<evidence type="ECO:0000256" key="1">
    <source>
        <dbReference type="SAM" id="SignalP"/>
    </source>
</evidence>
<dbReference type="Proteomes" id="UP000248703">
    <property type="component" value="Unassembled WGS sequence"/>
</dbReference>
<keyword evidence="3" id="KW-1185">Reference proteome</keyword>
<organism evidence="2 3">
    <name type="scientific">Olleya aquimaris</name>
    <dbReference type="NCBI Taxonomy" id="639310"/>
    <lineage>
        <taxon>Bacteria</taxon>
        <taxon>Pseudomonadati</taxon>
        <taxon>Bacteroidota</taxon>
        <taxon>Flavobacteriia</taxon>
        <taxon>Flavobacteriales</taxon>
        <taxon>Flavobacteriaceae</taxon>
    </lineage>
</organism>
<evidence type="ECO:0000313" key="3">
    <source>
        <dbReference type="Proteomes" id="UP000248703"/>
    </source>
</evidence>
<dbReference type="OrthoDB" id="1144910at2"/>
<protein>
    <recommendedName>
        <fullName evidence="4">DUF541 domain-containing protein</fullName>
    </recommendedName>
</protein>
<keyword evidence="1" id="KW-0732">Signal</keyword>
<accession>A0A327R7Y2</accession>